<feature type="coiled-coil region" evidence="15">
    <location>
        <begin position="493"/>
        <end position="576"/>
    </location>
</feature>
<gene>
    <name evidence="17" type="ORF">G2W53_016009</name>
</gene>
<dbReference type="SUPFAM" id="SSF48371">
    <property type="entry name" value="ARM repeat"/>
    <property type="match status" value="1"/>
</dbReference>
<evidence type="ECO:0000256" key="4">
    <source>
        <dbReference type="ARBA" id="ARBA00022701"/>
    </source>
</evidence>
<evidence type="ECO:0000256" key="2">
    <source>
        <dbReference type="ARBA" id="ARBA00010103"/>
    </source>
</evidence>
<sequence>MLFFCSFKDSQRVRVAVRLRPRNTDEILSDADFADYIELQPELKRLKLRKNNWSFESYRFDEVFTETASQKRVYEVVAKPVVESVLSGYNGTIMVYGQTGTGKTYTVGTLGKDDASERGIMVRTVEDIIGNTSASDSVEVSYLQLYMESIYDLLAPEKSSISIHEDPKSGEVSLPGAEVVKVQDLDSFVELLELGEANRHVANTKLNTESSRSHAILMVQIRRSFQGKKVEDATCQDKNIRNELYIDSDKPMIQKSKLLIVDLAGSERIDKSGSEGHLLEEAKFINLSLTSLGKCINALAEKSPHIPTRESKLTRLLRDSFGGSSRTSLIITIGPSAKYHAETSSTVMFGQRAMKIVNKVKLREEVDYEALCRKLENQVDLLTAEVERQQKLRDNEKYQLENQLKECQDALIEMKRSIVTRSEFLEKENTHLKEELKDILNELKIQKDQNDSMHEMAAFLENNNEQQLLETSAIQKVLAETTQMYERKIAELIKQIEDKHSCAENAAEELNMMQKLLSDHQKLIKQQEVENSAYQKALAHTTEMYERKVMELVKQVEDEHRQFECAQEQLDLAKRLLNDQQNPVQGQEEMDELRVRLQAMSHLHETTANELHLLKLKYQELLEKEVTLKEELNDIRQRLMMEEKQRKNLENELIILKKNVPETENEIKENTFKAHLEYGSPMMSHKSKPAKETICSQKAAIAKICKEGKNFGIHIIAFMLRWVVNLKIVIIKIYIHRMFPFSDINQEKIVEEGGLDALLTLLQSSQNSTILRVVSGAIANLAMNEINQGLIVSKGGARLLAQTASKVVDSQTLRMTAGALANLCGNERLHMLLKEDGGIKALLEMVRSGNTDVIAQVARGLANFAKCEFRGIVQGQTKGCSLLMEHGALPWLIANTNTSSASTRRHIELALCHLAQNDDNAMEFISNGGVKELVRISIQSTREDIRNLAQRILSSNSIPPSHLPE</sequence>
<keyword evidence="6 13" id="KW-0547">Nucleotide-binding</keyword>
<dbReference type="PANTHER" id="PTHR47970:SF6">
    <property type="entry name" value="KINESIN-LIKE PROTEIN KIN-UC ISOFORM X1"/>
    <property type="match status" value="1"/>
</dbReference>
<dbReference type="GO" id="GO:0005524">
    <property type="term" value="F:ATP binding"/>
    <property type="evidence" value="ECO:0007669"/>
    <property type="project" value="UniProtKB-UniRule"/>
</dbReference>
<dbReference type="PROSITE" id="PS50067">
    <property type="entry name" value="KINESIN_MOTOR_2"/>
    <property type="match status" value="1"/>
</dbReference>
<evidence type="ECO:0000256" key="14">
    <source>
        <dbReference type="RuleBase" id="RU000394"/>
    </source>
</evidence>
<evidence type="ECO:0000256" key="5">
    <source>
        <dbReference type="ARBA" id="ARBA00022737"/>
    </source>
</evidence>
<evidence type="ECO:0000256" key="12">
    <source>
        <dbReference type="PROSITE-ProRule" id="PRU00259"/>
    </source>
</evidence>
<dbReference type="OrthoDB" id="1415447at2759"/>
<comment type="similarity">
    <text evidence="2">Belongs to the TRAFAC class myosin-kinesin ATPase superfamily. Kinesin family. Ungrouped subfamily.</text>
</comment>
<dbReference type="SUPFAM" id="SSF52540">
    <property type="entry name" value="P-loop containing nucleoside triphosphate hydrolases"/>
    <property type="match status" value="1"/>
</dbReference>
<keyword evidence="7 13" id="KW-0067">ATP-binding</keyword>
<dbReference type="Proteomes" id="UP000634136">
    <property type="component" value="Unassembled WGS sequence"/>
</dbReference>
<dbReference type="PRINTS" id="PR00380">
    <property type="entry name" value="KINESINHEAVY"/>
</dbReference>
<comment type="subunit">
    <text evidence="11">Interacts (via C-terminus) with NEK5.</text>
</comment>
<dbReference type="InterPro" id="IPR036961">
    <property type="entry name" value="Kinesin_motor_dom_sf"/>
</dbReference>
<evidence type="ECO:0000256" key="9">
    <source>
        <dbReference type="ARBA" id="ARBA00023175"/>
    </source>
</evidence>
<reference evidence="17" key="1">
    <citation type="submission" date="2020-09" db="EMBL/GenBank/DDBJ databases">
        <title>Genome-Enabled Discovery of Anthraquinone Biosynthesis in Senna tora.</title>
        <authorList>
            <person name="Kang S.-H."/>
            <person name="Pandey R.P."/>
            <person name="Lee C.-M."/>
            <person name="Sim J.-S."/>
            <person name="Jeong J.-T."/>
            <person name="Choi B.-S."/>
            <person name="Jung M."/>
            <person name="Ginzburg D."/>
            <person name="Zhao K."/>
            <person name="Won S.Y."/>
            <person name="Oh T.-J."/>
            <person name="Yu Y."/>
            <person name="Kim N.-H."/>
            <person name="Lee O.R."/>
            <person name="Lee T.-H."/>
            <person name="Bashyal P."/>
            <person name="Kim T.-S."/>
            <person name="Lee W.-H."/>
            <person name="Kawkins C."/>
            <person name="Kim C.-K."/>
            <person name="Kim J.S."/>
            <person name="Ahn B.O."/>
            <person name="Rhee S.Y."/>
            <person name="Sohng J.K."/>
        </authorList>
    </citation>
    <scope>NUCLEOTIDE SEQUENCE</scope>
    <source>
        <tissue evidence="17">Leaf</tissue>
    </source>
</reference>
<dbReference type="InterPro" id="IPR019821">
    <property type="entry name" value="Kinesin_motor_CS"/>
</dbReference>
<dbReference type="GO" id="GO:0008017">
    <property type="term" value="F:microtubule binding"/>
    <property type="evidence" value="ECO:0007669"/>
    <property type="project" value="InterPro"/>
</dbReference>
<dbReference type="FunFam" id="3.40.850.10:FF:000036">
    <property type="entry name" value="Kinesin-like protein"/>
    <property type="match status" value="1"/>
</dbReference>
<dbReference type="GO" id="GO:0072686">
    <property type="term" value="C:mitotic spindle"/>
    <property type="evidence" value="ECO:0007669"/>
    <property type="project" value="TreeGrafter"/>
</dbReference>
<dbReference type="Pfam" id="PF00514">
    <property type="entry name" value="Arm"/>
    <property type="match status" value="1"/>
</dbReference>
<evidence type="ECO:0000313" key="17">
    <source>
        <dbReference type="EMBL" id="KAF7833676.1"/>
    </source>
</evidence>
<feature type="binding site" evidence="13">
    <location>
        <begin position="97"/>
        <end position="104"/>
    </location>
    <ligand>
        <name>ATP</name>
        <dbReference type="ChEBI" id="CHEBI:30616"/>
    </ligand>
</feature>
<keyword evidence="9 13" id="KW-0505">Motor protein</keyword>
<feature type="coiled-coil region" evidence="15">
    <location>
        <begin position="611"/>
        <end position="666"/>
    </location>
</feature>
<dbReference type="GO" id="GO:0090307">
    <property type="term" value="P:mitotic spindle assembly"/>
    <property type="evidence" value="ECO:0007669"/>
    <property type="project" value="TreeGrafter"/>
</dbReference>
<name>A0A834WW97_9FABA</name>
<dbReference type="InterPro" id="IPR000225">
    <property type="entry name" value="Armadillo"/>
</dbReference>
<dbReference type="SMART" id="SM00185">
    <property type="entry name" value="ARM"/>
    <property type="match status" value="4"/>
</dbReference>
<keyword evidence="4 14" id="KW-0493">Microtubule</keyword>
<keyword evidence="10" id="KW-0206">Cytoskeleton</keyword>
<dbReference type="PROSITE" id="PS50176">
    <property type="entry name" value="ARM_REPEAT"/>
    <property type="match status" value="1"/>
</dbReference>
<comment type="caution">
    <text evidence="17">The sequence shown here is derived from an EMBL/GenBank/DDBJ whole genome shotgun (WGS) entry which is preliminary data.</text>
</comment>
<keyword evidence="8 15" id="KW-0175">Coiled coil</keyword>
<accession>A0A834WW97</accession>
<evidence type="ECO:0000256" key="10">
    <source>
        <dbReference type="ARBA" id="ARBA00023212"/>
    </source>
</evidence>
<dbReference type="GO" id="GO:0051231">
    <property type="term" value="P:spindle elongation"/>
    <property type="evidence" value="ECO:0007669"/>
    <property type="project" value="TreeGrafter"/>
</dbReference>
<feature type="domain" description="Kinesin motor" evidence="16">
    <location>
        <begin position="12"/>
        <end position="356"/>
    </location>
</feature>
<dbReference type="InterPro" id="IPR027417">
    <property type="entry name" value="P-loop_NTPase"/>
</dbReference>
<dbReference type="Pfam" id="PF00225">
    <property type="entry name" value="Kinesin"/>
    <property type="match status" value="1"/>
</dbReference>
<evidence type="ECO:0000256" key="1">
    <source>
        <dbReference type="ARBA" id="ARBA00004245"/>
    </source>
</evidence>
<dbReference type="CDD" id="cd00106">
    <property type="entry name" value="KISc"/>
    <property type="match status" value="1"/>
</dbReference>
<dbReference type="InterPro" id="IPR016024">
    <property type="entry name" value="ARM-type_fold"/>
</dbReference>
<feature type="coiled-coil region" evidence="15">
    <location>
        <begin position="365"/>
        <end position="449"/>
    </location>
</feature>
<dbReference type="SMART" id="SM00129">
    <property type="entry name" value="KISc"/>
    <property type="match status" value="1"/>
</dbReference>
<feature type="repeat" description="ARM" evidence="12">
    <location>
        <begin position="753"/>
        <end position="796"/>
    </location>
</feature>
<dbReference type="Gene3D" id="3.40.850.10">
    <property type="entry name" value="Kinesin motor domain"/>
    <property type="match status" value="1"/>
</dbReference>
<dbReference type="GO" id="GO:0005876">
    <property type="term" value="C:spindle microtubule"/>
    <property type="evidence" value="ECO:0007669"/>
    <property type="project" value="TreeGrafter"/>
</dbReference>
<dbReference type="AlphaFoldDB" id="A0A834WW97"/>
<evidence type="ECO:0000256" key="7">
    <source>
        <dbReference type="ARBA" id="ARBA00022840"/>
    </source>
</evidence>
<dbReference type="GO" id="GO:0007018">
    <property type="term" value="P:microtubule-based movement"/>
    <property type="evidence" value="ECO:0007669"/>
    <property type="project" value="InterPro"/>
</dbReference>
<evidence type="ECO:0000256" key="13">
    <source>
        <dbReference type="PROSITE-ProRule" id="PRU00283"/>
    </source>
</evidence>
<proteinExistence type="inferred from homology"/>
<keyword evidence="18" id="KW-1185">Reference proteome</keyword>
<dbReference type="InterPro" id="IPR047149">
    <property type="entry name" value="KIF11-like"/>
</dbReference>
<dbReference type="EMBL" id="JAAIUW010000005">
    <property type="protein sequence ID" value="KAF7833676.1"/>
    <property type="molecule type" value="Genomic_DNA"/>
</dbReference>
<organism evidence="17 18">
    <name type="scientific">Senna tora</name>
    <dbReference type="NCBI Taxonomy" id="362788"/>
    <lineage>
        <taxon>Eukaryota</taxon>
        <taxon>Viridiplantae</taxon>
        <taxon>Streptophyta</taxon>
        <taxon>Embryophyta</taxon>
        <taxon>Tracheophyta</taxon>
        <taxon>Spermatophyta</taxon>
        <taxon>Magnoliopsida</taxon>
        <taxon>eudicotyledons</taxon>
        <taxon>Gunneridae</taxon>
        <taxon>Pentapetalae</taxon>
        <taxon>rosids</taxon>
        <taxon>fabids</taxon>
        <taxon>Fabales</taxon>
        <taxon>Fabaceae</taxon>
        <taxon>Caesalpinioideae</taxon>
        <taxon>Cassia clade</taxon>
        <taxon>Senna</taxon>
    </lineage>
</organism>
<dbReference type="PANTHER" id="PTHR47970">
    <property type="entry name" value="KINESIN-LIKE PROTEIN KIF11"/>
    <property type="match status" value="1"/>
</dbReference>
<protein>
    <recommendedName>
        <fullName evidence="14">Kinesin-like protein</fullName>
    </recommendedName>
</protein>
<dbReference type="InterPro" id="IPR001752">
    <property type="entry name" value="Kinesin_motor_dom"/>
</dbReference>
<evidence type="ECO:0000313" key="18">
    <source>
        <dbReference type="Proteomes" id="UP000634136"/>
    </source>
</evidence>
<comment type="subcellular location">
    <subcellularLocation>
        <location evidence="1">Cytoplasm</location>
        <location evidence="1">Cytoskeleton</location>
    </subcellularLocation>
</comment>
<evidence type="ECO:0000259" key="16">
    <source>
        <dbReference type="PROSITE" id="PS50067"/>
    </source>
</evidence>
<keyword evidence="5" id="KW-0677">Repeat</keyword>
<dbReference type="Gene3D" id="1.25.10.10">
    <property type="entry name" value="Leucine-rich Repeat Variant"/>
    <property type="match status" value="1"/>
</dbReference>
<evidence type="ECO:0000256" key="11">
    <source>
        <dbReference type="ARBA" id="ARBA00063975"/>
    </source>
</evidence>
<dbReference type="PROSITE" id="PS00411">
    <property type="entry name" value="KINESIN_MOTOR_1"/>
    <property type="match status" value="1"/>
</dbReference>
<evidence type="ECO:0000256" key="15">
    <source>
        <dbReference type="SAM" id="Coils"/>
    </source>
</evidence>
<dbReference type="GO" id="GO:0008574">
    <property type="term" value="F:plus-end-directed microtubule motor activity"/>
    <property type="evidence" value="ECO:0007669"/>
    <property type="project" value="TreeGrafter"/>
</dbReference>
<evidence type="ECO:0000256" key="6">
    <source>
        <dbReference type="ARBA" id="ARBA00022741"/>
    </source>
</evidence>
<evidence type="ECO:0000256" key="3">
    <source>
        <dbReference type="ARBA" id="ARBA00022490"/>
    </source>
</evidence>
<dbReference type="InterPro" id="IPR011989">
    <property type="entry name" value="ARM-like"/>
</dbReference>
<keyword evidence="3" id="KW-0963">Cytoplasm</keyword>
<evidence type="ECO:0000256" key="8">
    <source>
        <dbReference type="ARBA" id="ARBA00023054"/>
    </source>
</evidence>